<dbReference type="SMART" id="SM00813">
    <property type="entry name" value="Alpha-L-AF_C"/>
    <property type="match status" value="1"/>
</dbReference>
<dbReference type="UniPathway" id="UPA00667"/>
<dbReference type="InterPro" id="IPR055235">
    <property type="entry name" value="ASD1_cat"/>
</dbReference>
<keyword evidence="11" id="KW-1185">Reference proteome</keyword>
<feature type="chain" id="PRO_5034167003" description="non-reducing end alpha-L-arabinofuranosidase" evidence="8">
    <location>
        <begin position="19"/>
        <end position="642"/>
    </location>
</feature>
<dbReference type="Proteomes" id="UP000250140">
    <property type="component" value="Unassembled WGS sequence"/>
</dbReference>
<name>A0A8E2JVF1_9PEZI</name>
<keyword evidence="7" id="KW-0325">Glycoprotein</keyword>
<proteinExistence type="inferred from homology"/>
<evidence type="ECO:0000256" key="7">
    <source>
        <dbReference type="ARBA" id="ARBA00023180"/>
    </source>
</evidence>
<dbReference type="GO" id="GO:0046373">
    <property type="term" value="P:L-arabinose metabolic process"/>
    <property type="evidence" value="ECO:0007669"/>
    <property type="project" value="InterPro"/>
</dbReference>
<reference evidence="10 11" key="1">
    <citation type="journal article" date="2016" name="Nat. Commun.">
        <title>Ectomycorrhizal ecology is imprinted in the genome of the dominant symbiotic fungus Cenococcum geophilum.</title>
        <authorList>
            <consortium name="DOE Joint Genome Institute"/>
            <person name="Peter M."/>
            <person name="Kohler A."/>
            <person name="Ohm R.A."/>
            <person name="Kuo A."/>
            <person name="Krutzmann J."/>
            <person name="Morin E."/>
            <person name="Arend M."/>
            <person name="Barry K.W."/>
            <person name="Binder M."/>
            <person name="Choi C."/>
            <person name="Clum A."/>
            <person name="Copeland A."/>
            <person name="Grisel N."/>
            <person name="Haridas S."/>
            <person name="Kipfer T."/>
            <person name="LaButti K."/>
            <person name="Lindquist E."/>
            <person name="Lipzen A."/>
            <person name="Maire R."/>
            <person name="Meier B."/>
            <person name="Mihaltcheva S."/>
            <person name="Molinier V."/>
            <person name="Murat C."/>
            <person name="Poggeler S."/>
            <person name="Quandt C.A."/>
            <person name="Sperisen C."/>
            <person name="Tritt A."/>
            <person name="Tisserant E."/>
            <person name="Crous P.W."/>
            <person name="Henrissat B."/>
            <person name="Nehls U."/>
            <person name="Egli S."/>
            <person name="Spatafora J.W."/>
            <person name="Grigoriev I.V."/>
            <person name="Martin F.M."/>
        </authorList>
    </citation>
    <scope>NUCLEOTIDE SEQUENCE [LARGE SCALE GENOMIC DNA]</scope>
    <source>
        <strain evidence="10 11">CBS 207.34</strain>
    </source>
</reference>
<evidence type="ECO:0000313" key="11">
    <source>
        <dbReference type="Proteomes" id="UP000250140"/>
    </source>
</evidence>
<dbReference type="PANTHER" id="PTHR31776">
    <property type="entry name" value="ALPHA-L-ARABINOFURANOSIDASE 1"/>
    <property type="match status" value="1"/>
</dbReference>
<evidence type="ECO:0000256" key="3">
    <source>
        <dbReference type="ARBA" id="ARBA00007186"/>
    </source>
</evidence>
<organism evidence="10 11">
    <name type="scientific">Glonium stellatum</name>
    <dbReference type="NCBI Taxonomy" id="574774"/>
    <lineage>
        <taxon>Eukaryota</taxon>
        <taxon>Fungi</taxon>
        <taxon>Dikarya</taxon>
        <taxon>Ascomycota</taxon>
        <taxon>Pezizomycotina</taxon>
        <taxon>Dothideomycetes</taxon>
        <taxon>Pleosporomycetidae</taxon>
        <taxon>Gloniales</taxon>
        <taxon>Gloniaceae</taxon>
        <taxon>Glonium</taxon>
    </lineage>
</organism>
<dbReference type="InterPro" id="IPR010720">
    <property type="entry name" value="Alpha-L-AF_C"/>
</dbReference>
<dbReference type="EMBL" id="KV749136">
    <property type="protein sequence ID" value="OCL10938.1"/>
    <property type="molecule type" value="Genomic_DNA"/>
</dbReference>
<dbReference type="SUPFAM" id="SSF51445">
    <property type="entry name" value="(Trans)glycosidases"/>
    <property type="match status" value="1"/>
</dbReference>
<feature type="signal peptide" evidence="8">
    <location>
        <begin position="1"/>
        <end position="18"/>
    </location>
</feature>
<comment type="catalytic activity">
    <reaction evidence="1">
        <text>Hydrolysis of terminal non-reducing alpha-L-arabinofuranoside residues in alpha-L-arabinosides.</text>
        <dbReference type="EC" id="3.2.1.55"/>
    </reaction>
</comment>
<dbReference type="AlphaFoldDB" id="A0A8E2JVF1"/>
<sequence length="642" mass="69055">MRGLYLLGFSALAVVSHALTITVGSTGGNATSGMQYGLMFEDINHSGDGGIYAELIQNRAFQGSTVIPSTIKPWTAIGGAILSLKVLSQPLSSTLPTSLNVAASSGVVGISNPGWWGIDVKTQKYTGSFWVKGNYKGAFIASLESSITNETLASTKVDSVATSSEWIQHNFTLVPHQDALNANNTFSITYDASGTSGSLDFNLISLFPPTYKDRPNGLRADIMEALGGLKPSFLRMPGGNNLEGNDPPYYWKWNETIGALKDRRGYPGTWGYENTNGLGLVEYLQWCEDLNMEPVLAIWAGFYLDGPAISSAALAPYVEDVMNELEFIMGPVSSQYGALRASLGYTKPWSIKYIEVGNEDNLGGGGTSYSSYRFEAFYTAIKAVYPDILVMASTVAYNFGTDAAGDYHQYTRPDYFVGQFNYFDHFRTGHKTLIGEYAAVQPNIPAGGGVNWSLPKWKFPMWIGTVAEAVFLIGAERNADKLFGASYAPLLQNLNSYEWSPDLISFSADTSEDVLSTSYRLVELFSGTRMTSTLPTTGGTFGPAYWVAGTNNVTGSHILKTAVYNSTAPVPMNVTFAGVQAGASATLTLLTAPGGYSFNSVGNDVVQKTVQKLQATAGGMFAFRLPNLSVGVLEVAGGQRRS</sequence>
<dbReference type="EC" id="3.2.1.55" evidence="4"/>
<gene>
    <name evidence="10" type="ORF">AOQ84DRAFT_374457</name>
</gene>
<evidence type="ECO:0000256" key="1">
    <source>
        <dbReference type="ARBA" id="ARBA00001462"/>
    </source>
</evidence>
<keyword evidence="5 8" id="KW-0732">Signal</keyword>
<evidence type="ECO:0000256" key="5">
    <source>
        <dbReference type="ARBA" id="ARBA00022729"/>
    </source>
</evidence>
<dbReference type="InterPro" id="IPR051563">
    <property type="entry name" value="Glycosyl_Hydrolase_51"/>
</dbReference>
<dbReference type="InterPro" id="IPR017853">
    <property type="entry name" value="GH"/>
</dbReference>
<dbReference type="GO" id="GO:0046556">
    <property type="term" value="F:alpha-L-arabinofuranosidase activity"/>
    <property type="evidence" value="ECO:0007669"/>
    <property type="project" value="UniProtKB-EC"/>
</dbReference>
<dbReference type="Gene3D" id="3.20.20.80">
    <property type="entry name" value="Glycosidases"/>
    <property type="match status" value="1"/>
</dbReference>
<comment type="similarity">
    <text evidence="3">Belongs to the glycosyl hydrolase 51 family.</text>
</comment>
<evidence type="ECO:0000256" key="6">
    <source>
        <dbReference type="ARBA" id="ARBA00022801"/>
    </source>
</evidence>
<accession>A0A8E2JVF1</accession>
<dbReference type="OrthoDB" id="406864at2759"/>
<dbReference type="Pfam" id="PF06964">
    <property type="entry name" value="Alpha-L-AF_C"/>
    <property type="match status" value="1"/>
</dbReference>
<evidence type="ECO:0000256" key="2">
    <source>
        <dbReference type="ARBA" id="ARBA00004834"/>
    </source>
</evidence>
<dbReference type="PANTHER" id="PTHR31776:SF0">
    <property type="entry name" value="ALPHA-L-ARABINOFURANOSIDASE 1"/>
    <property type="match status" value="1"/>
</dbReference>
<keyword evidence="6 10" id="KW-0378">Hydrolase</keyword>
<evidence type="ECO:0000256" key="4">
    <source>
        <dbReference type="ARBA" id="ARBA00012670"/>
    </source>
</evidence>
<protein>
    <recommendedName>
        <fullName evidence="4">non-reducing end alpha-L-arabinofuranosidase</fullName>
        <ecNumber evidence="4">3.2.1.55</ecNumber>
    </recommendedName>
</protein>
<evidence type="ECO:0000259" key="9">
    <source>
        <dbReference type="SMART" id="SM00813"/>
    </source>
</evidence>
<comment type="pathway">
    <text evidence="2">Glycan metabolism; L-arabinan degradation.</text>
</comment>
<feature type="domain" description="Alpha-L-arabinofuranosidase C-terminal" evidence="9">
    <location>
        <begin position="462"/>
        <end position="629"/>
    </location>
</feature>
<evidence type="ECO:0000313" key="10">
    <source>
        <dbReference type="EMBL" id="OCL10938.1"/>
    </source>
</evidence>
<dbReference type="Pfam" id="PF22848">
    <property type="entry name" value="ASD1_dom"/>
    <property type="match status" value="1"/>
</dbReference>
<evidence type="ECO:0000256" key="8">
    <source>
        <dbReference type="SAM" id="SignalP"/>
    </source>
</evidence>
<dbReference type="GO" id="GO:0031222">
    <property type="term" value="P:arabinan catabolic process"/>
    <property type="evidence" value="ECO:0007669"/>
    <property type="project" value="UniProtKB-UniPathway"/>
</dbReference>